<evidence type="ECO:0000313" key="8">
    <source>
        <dbReference type="Proteomes" id="UP000443582"/>
    </source>
</evidence>
<evidence type="ECO:0000256" key="4">
    <source>
        <dbReference type="ARBA" id="ARBA00022825"/>
    </source>
</evidence>
<name>A0ABY0IIR3_9BACT</name>
<feature type="domain" description="Peptidase S9 prolyl oligopeptidase catalytic" evidence="5">
    <location>
        <begin position="470"/>
        <end position="685"/>
    </location>
</feature>
<comment type="caution">
    <text evidence="7">The sequence shown here is derived from an EMBL/GenBank/DDBJ whole genome shotgun (WGS) entry which is preliminary data.</text>
</comment>
<dbReference type="PANTHER" id="PTHR11757">
    <property type="entry name" value="PROTEASE FAMILY S9A OLIGOPEPTIDASE"/>
    <property type="match status" value="1"/>
</dbReference>
<reference evidence="8" key="1">
    <citation type="journal article" date="2019" name="Int. J. Syst. Evol. Microbiol.">
        <title>Halobacteriovorax valvorus sp. nov., a novel prokaryotic predator isolated from coastal seawater of China.</title>
        <authorList>
            <person name="Chen M.-X."/>
        </authorList>
    </citation>
    <scope>NUCLEOTIDE SEQUENCE [LARGE SCALE GENOMIC DNA]</scope>
    <source>
        <strain evidence="8">BL9</strain>
    </source>
</reference>
<keyword evidence="2" id="KW-0645">Protease</keyword>
<comment type="similarity">
    <text evidence="1">Belongs to the peptidase S9A family.</text>
</comment>
<evidence type="ECO:0000256" key="2">
    <source>
        <dbReference type="ARBA" id="ARBA00022670"/>
    </source>
</evidence>
<keyword evidence="3" id="KW-0378">Hydrolase</keyword>
<evidence type="ECO:0000259" key="5">
    <source>
        <dbReference type="Pfam" id="PF00326"/>
    </source>
</evidence>
<dbReference type="PANTHER" id="PTHR11757:SF19">
    <property type="entry name" value="PROLYL ENDOPEPTIDASE-LIKE"/>
    <property type="match status" value="1"/>
</dbReference>
<dbReference type="Gene3D" id="2.130.10.120">
    <property type="entry name" value="Prolyl oligopeptidase, N-terminal domain"/>
    <property type="match status" value="1"/>
</dbReference>
<dbReference type="Pfam" id="PF00326">
    <property type="entry name" value="Peptidase_S9"/>
    <property type="match status" value="1"/>
</dbReference>
<dbReference type="InterPro" id="IPR051543">
    <property type="entry name" value="Serine_Peptidase_S9A"/>
</dbReference>
<dbReference type="EMBL" id="QDKL01000001">
    <property type="protein sequence ID" value="RZF22840.1"/>
    <property type="molecule type" value="Genomic_DNA"/>
</dbReference>
<dbReference type="Proteomes" id="UP000443582">
    <property type="component" value="Unassembled WGS sequence"/>
</dbReference>
<dbReference type="PRINTS" id="PR00862">
    <property type="entry name" value="PROLIGOPTASE"/>
</dbReference>
<protein>
    <submittedName>
        <fullName evidence="7">S9 family peptidase</fullName>
    </submittedName>
</protein>
<keyword evidence="8" id="KW-1185">Reference proteome</keyword>
<accession>A0ABY0IIR3</accession>
<dbReference type="Gene3D" id="3.40.50.1820">
    <property type="entry name" value="alpha/beta hydrolase"/>
    <property type="match status" value="1"/>
</dbReference>
<dbReference type="SUPFAM" id="SSF53474">
    <property type="entry name" value="alpha/beta-Hydrolases"/>
    <property type="match status" value="1"/>
</dbReference>
<dbReference type="InterPro" id="IPR002470">
    <property type="entry name" value="Peptidase_S9A"/>
</dbReference>
<organism evidence="7 8">
    <name type="scientific">Halobacteriovorax vibrionivorans</name>
    <dbReference type="NCBI Taxonomy" id="2152716"/>
    <lineage>
        <taxon>Bacteria</taxon>
        <taxon>Pseudomonadati</taxon>
        <taxon>Bdellovibrionota</taxon>
        <taxon>Bacteriovoracia</taxon>
        <taxon>Bacteriovoracales</taxon>
        <taxon>Halobacteriovoraceae</taxon>
        <taxon>Halobacteriovorax</taxon>
    </lineage>
</organism>
<keyword evidence="4" id="KW-0720">Serine protease</keyword>
<dbReference type="InterPro" id="IPR029058">
    <property type="entry name" value="AB_hydrolase_fold"/>
</dbReference>
<feature type="domain" description="Peptidase S9A N-terminal" evidence="6">
    <location>
        <begin position="20"/>
        <end position="411"/>
    </location>
</feature>
<evidence type="ECO:0000256" key="1">
    <source>
        <dbReference type="ARBA" id="ARBA00005228"/>
    </source>
</evidence>
<sequence length="686" mass="79492">MCRFGDTFFISGGIMEYPKPKKVSHETKIHDQILTDDYFWMRNRESDDDVMKLLNAENDLFKTYLKNKGNLKETIFEELKSRELQTYETCPYPHDDYEYYERYEEGKDYPIHLRRHLKSGEVQVCLDENELAKGHDFLDVGAFDISPCHRYLIYTVDYNGDELYDLYILDLSTNKIVQEGPKKISYSPCWFNDSKTYAYIEMDENLRPYKIHVTDMENSFDKVVYTEDSGEYFLSLEETMDHQYILINVSGSSNNSVLYMKADASDLNPIEIFPKEDKIEYSVESDGDDFIVLTNKFHENFSLLRTPIMTPSYKDAKVIIEGTKENYLTNFNTFKDFMVLHYRTKGLNRFAILKDEKRIEASFPEDAYFVGGGDNANYETKVFRYEYSSLTTPTTTFDYDIESGESKKIHQKEVPGFDQSKYEVERTFAPSHDGAMVPMTIIKAKTTKKGDPNKCLLYGYGSYSMSIHPWFNRNIISLLDRGFVYAIGHIRGSSTLGRHWYENGKFLYKKNTFEDFYACGKFLINEGYTVKGKLGIMGGSAGGMLVGATINLDKENLIGAAVADVPFVDVLNTMLDDTLPLTKLEYEEWGNPNDKEYFDYMKSYCPYTNLEKREYPAVLAIGGLNDPRVTYWEPMKWTYKLRDLATDSRVKLLWTNMEAGHAGASGRFEAFKEVADIYTFLINELE</sequence>
<evidence type="ECO:0000313" key="7">
    <source>
        <dbReference type="EMBL" id="RZF22840.1"/>
    </source>
</evidence>
<evidence type="ECO:0000259" key="6">
    <source>
        <dbReference type="Pfam" id="PF02897"/>
    </source>
</evidence>
<evidence type="ECO:0000256" key="3">
    <source>
        <dbReference type="ARBA" id="ARBA00022801"/>
    </source>
</evidence>
<dbReference type="Pfam" id="PF02897">
    <property type="entry name" value="Peptidase_S9_N"/>
    <property type="match status" value="1"/>
</dbReference>
<dbReference type="InterPro" id="IPR023302">
    <property type="entry name" value="Pept_S9A_N"/>
</dbReference>
<proteinExistence type="inferred from homology"/>
<gene>
    <name evidence="7" type="ORF">DAY19_03445</name>
</gene>
<dbReference type="SUPFAM" id="SSF50993">
    <property type="entry name" value="Peptidase/esterase 'gauge' domain"/>
    <property type="match status" value="1"/>
</dbReference>
<dbReference type="InterPro" id="IPR001375">
    <property type="entry name" value="Peptidase_S9_cat"/>
</dbReference>